<sequence length="58" mass="6629">MRLVSRDIRLPGGRYIPCSSNLGGNTTRLWKRAHSWRPSQLATTFGTDSECRTSNYRT</sequence>
<name>A0ACB8TQR9_9APHY</name>
<evidence type="ECO:0000313" key="1">
    <source>
        <dbReference type="EMBL" id="KAI0084323.1"/>
    </source>
</evidence>
<evidence type="ECO:0000313" key="2">
    <source>
        <dbReference type="Proteomes" id="UP001055072"/>
    </source>
</evidence>
<proteinExistence type="predicted"/>
<accession>A0ACB8TQR9</accession>
<organism evidence="1 2">
    <name type="scientific">Irpex rosettiformis</name>
    <dbReference type="NCBI Taxonomy" id="378272"/>
    <lineage>
        <taxon>Eukaryota</taxon>
        <taxon>Fungi</taxon>
        <taxon>Dikarya</taxon>
        <taxon>Basidiomycota</taxon>
        <taxon>Agaricomycotina</taxon>
        <taxon>Agaricomycetes</taxon>
        <taxon>Polyporales</taxon>
        <taxon>Irpicaceae</taxon>
        <taxon>Irpex</taxon>
    </lineage>
</organism>
<gene>
    <name evidence="1" type="ORF">BDY19DRAFT_972352</name>
</gene>
<keyword evidence="2" id="KW-1185">Reference proteome</keyword>
<protein>
    <submittedName>
        <fullName evidence="1">Uncharacterized protein</fullName>
    </submittedName>
</protein>
<dbReference type="EMBL" id="MU274944">
    <property type="protein sequence ID" value="KAI0084323.1"/>
    <property type="molecule type" value="Genomic_DNA"/>
</dbReference>
<reference evidence="1" key="1">
    <citation type="journal article" date="2021" name="Environ. Microbiol.">
        <title>Gene family expansions and transcriptome signatures uncover fungal adaptations to wood decay.</title>
        <authorList>
            <person name="Hage H."/>
            <person name="Miyauchi S."/>
            <person name="Viragh M."/>
            <person name="Drula E."/>
            <person name="Min B."/>
            <person name="Chaduli D."/>
            <person name="Navarro D."/>
            <person name="Favel A."/>
            <person name="Norest M."/>
            <person name="Lesage-Meessen L."/>
            <person name="Balint B."/>
            <person name="Merenyi Z."/>
            <person name="de Eugenio L."/>
            <person name="Morin E."/>
            <person name="Martinez A.T."/>
            <person name="Baldrian P."/>
            <person name="Stursova M."/>
            <person name="Martinez M.J."/>
            <person name="Novotny C."/>
            <person name="Magnuson J.K."/>
            <person name="Spatafora J.W."/>
            <person name="Maurice S."/>
            <person name="Pangilinan J."/>
            <person name="Andreopoulos W."/>
            <person name="LaButti K."/>
            <person name="Hundley H."/>
            <person name="Na H."/>
            <person name="Kuo A."/>
            <person name="Barry K."/>
            <person name="Lipzen A."/>
            <person name="Henrissat B."/>
            <person name="Riley R."/>
            <person name="Ahrendt S."/>
            <person name="Nagy L.G."/>
            <person name="Grigoriev I.V."/>
            <person name="Martin F."/>
            <person name="Rosso M.N."/>
        </authorList>
    </citation>
    <scope>NUCLEOTIDE SEQUENCE</scope>
    <source>
        <strain evidence="1">CBS 384.51</strain>
    </source>
</reference>
<dbReference type="Proteomes" id="UP001055072">
    <property type="component" value="Unassembled WGS sequence"/>
</dbReference>
<comment type="caution">
    <text evidence="1">The sequence shown here is derived from an EMBL/GenBank/DDBJ whole genome shotgun (WGS) entry which is preliminary data.</text>
</comment>